<protein>
    <recommendedName>
        <fullName evidence="1">DUF1659 domain-containing protein</fullName>
    </recommendedName>
</protein>
<reference evidence="2 3" key="1">
    <citation type="journal article" date="2015" name="Genome Announc.">
        <title>Expanding the biotechnology potential of lactobacilli through comparative genomics of 213 strains and associated genera.</title>
        <authorList>
            <person name="Sun Z."/>
            <person name="Harris H.M."/>
            <person name="McCann A."/>
            <person name="Guo C."/>
            <person name="Argimon S."/>
            <person name="Zhang W."/>
            <person name="Yang X."/>
            <person name="Jeffery I.B."/>
            <person name="Cooney J.C."/>
            <person name="Kagawa T.F."/>
            <person name="Liu W."/>
            <person name="Song Y."/>
            <person name="Salvetti E."/>
            <person name="Wrobel A."/>
            <person name="Rasinkangas P."/>
            <person name="Parkhill J."/>
            <person name="Rea M.C."/>
            <person name="O'Sullivan O."/>
            <person name="Ritari J."/>
            <person name="Douillard F.P."/>
            <person name="Paul Ross R."/>
            <person name="Yang R."/>
            <person name="Briner A.E."/>
            <person name="Felis G.E."/>
            <person name="de Vos W.M."/>
            <person name="Barrangou R."/>
            <person name="Klaenhammer T.R."/>
            <person name="Caufield P.W."/>
            <person name="Cui Y."/>
            <person name="Zhang H."/>
            <person name="O'Toole P.W."/>
        </authorList>
    </citation>
    <scope>NUCLEOTIDE SEQUENCE [LARGE SCALE GENOMIC DNA]</scope>
    <source>
        <strain evidence="2 3">DSM 22697</strain>
    </source>
</reference>
<dbReference type="STRING" id="1423730.FC75_GL002232"/>
<evidence type="ECO:0000259" key="1">
    <source>
        <dbReference type="Pfam" id="PF07872"/>
    </source>
</evidence>
<dbReference type="EMBL" id="AYZJ01000050">
    <property type="protein sequence ID" value="KRN21430.1"/>
    <property type="molecule type" value="Genomic_DNA"/>
</dbReference>
<dbReference type="PATRIC" id="fig|1423730.4.peg.2320"/>
<sequence length="71" mass="7954">MAKKVVRQRITLTYVQPDNPNYRSTRAFGNIRAEATDENLMKFAQLIGKINPDDELGSLQVVTTSEVVDEG</sequence>
<feature type="domain" description="DUF1659" evidence="1">
    <location>
        <begin position="4"/>
        <end position="68"/>
    </location>
</feature>
<dbReference type="Pfam" id="PF07872">
    <property type="entry name" value="DUF1659"/>
    <property type="match status" value="1"/>
</dbReference>
<evidence type="ECO:0000313" key="3">
    <source>
        <dbReference type="Proteomes" id="UP000050865"/>
    </source>
</evidence>
<dbReference type="Proteomes" id="UP000050865">
    <property type="component" value="Unassembled WGS sequence"/>
</dbReference>
<comment type="caution">
    <text evidence="2">The sequence shown here is derived from an EMBL/GenBank/DDBJ whole genome shotgun (WGS) entry which is preliminary data.</text>
</comment>
<evidence type="ECO:0000313" key="2">
    <source>
        <dbReference type="EMBL" id="KRN21430.1"/>
    </source>
</evidence>
<keyword evidence="3" id="KW-1185">Reference proteome</keyword>
<name>A0A0R2F0R8_9LACO</name>
<organism evidence="2 3">
    <name type="scientific">Lacticaseibacillus camelliae DSM 22697 = JCM 13995</name>
    <dbReference type="NCBI Taxonomy" id="1423730"/>
    <lineage>
        <taxon>Bacteria</taxon>
        <taxon>Bacillati</taxon>
        <taxon>Bacillota</taxon>
        <taxon>Bacilli</taxon>
        <taxon>Lactobacillales</taxon>
        <taxon>Lactobacillaceae</taxon>
        <taxon>Lacticaseibacillus</taxon>
    </lineage>
</organism>
<dbReference type="RefSeq" id="WP_054665804.1">
    <property type="nucleotide sequence ID" value="NZ_AYZJ01000050.1"/>
</dbReference>
<proteinExistence type="predicted"/>
<accession>A0A0R2F0R8</accession>
<dbReference type="OrthoDB" id="2313789at2"/>
<dbReference type="AlphaFoldDB" id="A0A0R2F0R8"/>
<dbReference type="InterPro" id="IPR012454">
    <property type="entry name" value="DUF1659"/>
</dbReference>
<gene>
    <name evidence="2" type="ORF">FC75_GL002232</name>
</gene>